<dbReference type="PROSITE" id="PS50082">
    <property type="entry name" value="WD_REPEATS_2"/>
    <property type="match status" value="3"/>
</dbReference>
<dbReference type="InterPro" id="IPR001680">
    <property type="entry name" value="WD40_rpt"/>
</dbReference>
<feature type="repeat" description="WD" evidence="4">
    <location>
        <begin position="1999"/>
        <end position="2032"/>
    </location>
</feature>
<dbReference type="PROSITE" id="PS00018">
    <property type="entry name" value="EF_HAND_1"/>
    <property type="match status" value="2"/>
</dbReference>
<dbReference type="SUPFAM" id="SSF75011">
    <property type="entry name" value="3-carboxy-cis,cis-mucoante lactonizing enzyme"/>
    <property type="match status" value="1"/>
</dbReference>
<dbReference type="InterPro" id="IPR050630">
    <property type="entry name" value="WD_repeat_EMAP"/>
</dbReference>
<dbReference type="InterPro" id="IPR011047">
    <property type="entry name" value="Quinoprotein_ADH-like_sf"/>
</dbReference>
<proteinExistence type="predicted"/>
<name>A0A8K1C6Z1_PYTOL</name>
<dbReference type="InterPro" id="IPR002048">
    <property type="entry name" value="EF_hand_dom"/>
</dbReference>
<feature type="repeat" description="WD" evidence="4">
    <location>
        <begin position="2124"/>
        <end position="2155"/>
    </location>
</feature>
<dbReference type="FunFam" id="2.130.10.10:FF:000320">
    <property type="entry name" value="echinoderm microtubule-associated protein-like 6"/>
    <property type="match status" value="1"/>
</dbReference>
<sequence length="2407" mass="263656">MGVGPSTSAALQWRDGDEIELLRETREFARWSLSDVTQLYRRFQKTYGLAITEPHFEDLLLQNAPESVSIKEIFRALDTNKDGRIDGLEFLAALLCVCRASFEEKARFAFELFDFNANGSLSLTELALLMKSVWVGMCLLTGHSHASSSSVTTFLQLAQHAFERYDRDGGAALQYEEFIEWARSNRAFMLQIEHFRLIAEKAVGFEETLSLPDGSDVDSDLELEGPVEPSGRAASSSFSPITPALPPSWLIEPSDVSPPTPTMFPPPVNLELEWIYGYTSRVRDSVRFLASGDLVYVVAHYAIVYTASCHRQRVYAQHRAPITCLDVNSTQTVVATGDRASVIHIWHAATLECLAVLASFHVDGVACLAFPAAKSPQMTAPLPGGVASASGVGTTAKKQLHAADTLLVSIGRDENASMALWDWHHERLVASGRAVHKRKRVLSVAVSADGREILVVGEHFAVFHHMDGRFFKLKKPSGLEPLLKTMPMCVSATYMGPSLAVVGTARGELLLFQNQQLTRVTVAHDVDLSVSVAFLAYRAMVLFTAGKDGVVKQWDTTLQPIGTPLALHTTLQTLRGLEDEDFRVHSMAYDATHQQLVIGTRQGHLLLVHEGRDASEPPRVLASSHREGVGVEALACSRFGAVFATSSASDRCLRFWNMRKRVQDAAFKLTFAPSAVVFSMDGDYVAIGGVEGSVALLQGKQRLLVHQMRNTDVMVTCLRFHPSMTSVLLAVGRANGLVYLYTLDTQRRFHRHALLKPFSRLETSLEDDLQADVSVRALDFSVDGRFLRSQHGGKTLRFWRLESLDVTRVTTLASIRNVLWQTQSCTLGWHVNGIDDPETTALRANAARTMLATLEHDGSVHLRAFPCADSGDLTRSVAQVHQTGPQRGQIGFARHDTLLLTSKGDDGSVVCQWALVPEQPDPQPRAHIDKDGIWSRLSALGADFEDEFDFDNPCERSISDLPASHSAAAALSVSQAPLGRSEAPDLDLALSYVLGFNHRECGLNQILTLQGQHHTAIVYAAGTLLTTHHLQQRKQLRVVVSGLSHKITSLVAHSTNIFAVAARHGDGKVLLWRWEPHPEPIATLQAPDSRWKHVLTAFDETQTVSATAVTPTKPRELAAVVWKRVAKTQTYALTIYDTHKPQYCLAQTEMTQLPVLFGAFDESDDAQIARFVAGGVDHVVFYRVHLATGQISSQNGVFGRHALVETALCGVSLTPFVVTGMASGVLVLWDHSVAAFTLPLATSDRKENGKSAVVTLAAVESRHLLVAALHHGAIVLLSYATESDRRQTRAHSFFQVLRQFYLTDITGPPPTFSAENTMIRTVSVLEELHGGILVVLSDGVVLHVDGHALRSDKTSEKPSARLVLNNGSGISSSALHPKEALVALGYENGYVRVFNMESHAMIREMTPEAGFGGVKALAYDSVGRLAASFSDGNIALLDEVSLKRLTTFPCGDAKASSLRKWCFILRFSPREDPMWLAAACRDYNIYVYRGTVGETPSFELTHTFIGHTAPIRALDFSLDSRWLQSSTDPRDRQLLRWRLQADETEKEPPGDTHWYSWRNAFAGPTAGLLETTFGPTVTCVDRIHGLFEPDAWYSPLPTLVIGTDTGDVVLGWYPLPCGAAQRAMFQEYRGYYPRNSLIRDVRFSNANHFVMTRDLSGICLVWRTDIEDELRILKRTESTAVLDVPKTESRPPETPLTSLDTLLSMKKDQEDVGDETLSVQPWRGAIREPSIVNVKATAEVPTADLVLDFVYGVNRNVLYPMRHDVLYADDTFEIVYAAASFGVVFNTKTKTQLMNASHQGQLITCVAVHPRGDVVVTGELAPNLKTQPRLLAWDANSGSTITQIPAIHVKGIATLAFAPSGERLAAIGLGDDHLLALYSLTQGHGVRVFTLLAHMKTSKEHVYTLCFHLENDQELVTGGKHHVLFWTTAASGSGSTHTTQTLSVKKGVFNGGKSGASPHAVVLRAVYVQAALHAVVVVTAQQDGSLYVWKARQCVDVKRHAHTGPVNALVTDPKRANLFYSGGHDGLIQVWNAQLECLAQLDVKKLAESATLPLVSGILTSLAVRDDRILFATDGGDIAELVPEAHEGARAPHHAGMDLRALTTEAMRLNIHLRSHCKGELWGLAVHPTTLQFVTAGDDSTVRLWDAPSREMLALYRAKTTAKYRAAAFSTDGNHVVVGTQDGQVTVLLAEKLASVVTTWKCSARPIAVLRFDPENTFLAIGAHDQTIYLYDAHTYKPKGVCRGHSGTVAHLDFSKGGTVLQSTSNAGELLFWQIVKTPERETNAFQQIKAATSVRDTVWASWSLPYGWPVQGIWPSGSDGSDVNAVARSGDHAVVCTGDDFGQVKLFSYPCVASGAPAKTFVGHASHVTNCCFSRHDRFVLTTGGLDNALCQFRYVAMPVGATKET</sequence>
<dbReference type="PROSITE" id="PS50222">
    <property type="entry name" value="EF_HAND_2"/>
    <property type="match status" value="2"/>
</dbReference>
<dbReference type="SUPFAM" id="SSF50960">
    <property type="entry name" value="TolB, C-terminal domain"/>
    <property type="match status" value="1"/>
</dbReference>
<keyword evidence="2" id="KW-0677">Repeat</keyword>
<dbReference type="InterPro" id="IPR055439">
    <property type="entry name" value="Beta-prop_EML_1st"/>
</dbReference>
<dbReference type="Pfam" id="PF13202">
    <property type="entry name" value="EF-hand_5"/>
    <property type="match status" value="1"/>
</dbReference>
<dbReference type="InterPro" id="IPR036322">
    <property type="entry name" value="WD40_repeat_dom_sf"/>
</dbReference>
<feature type="compositionally biased region" description="Acidic residues" evidence="5">
    <location>
        <begin position="215"/>
        <end position="225"/>
    </location>
</feature>
<dbReference type="SMART" id="SM00054">
    <property type="entry name" value="EFh"/>
    <property type="match status" value="3"/>
</dbReference>
<dbReference type="InterPro" id="IPR055442">
    <property type="entry name" value="Beta-prop_EML-like_2nd"/>
</dbReference>
<evidence type="ECO:0000259" key="6">
    <source>
        <dbReference type="PROSITE" id="PS50222"/>
    </source>
</evidence>
<feature type="repeat" description="WD" evidence="4">
    <location>
        <begin position="315"/>
        <end position="356"/>
    </location>
</feature>
<evidence type="ECO:0000313" key="8">
    <source>
        <dbReference type="Proteomes" id="UP000794436"/>
    </source>
</evidence>
<dbReference type="Proteomes" id="UP000794436">
    <property type="component" value="Unassembled WGS sequence"/>
</dbReference>
<evidence type="ECO:0000256" key="2">
    <source>
        <dbReference type="ARBA" id="ARBA00022737"/>
    </source>
</evidence>
<dbReference type="SMART" id="SM00320">
    <property type="entry name" value="WD40"/>
    <property type="match status" value="23"/>
</dbReference>
<dbReference type="Pfam" id="PF23409">
    <property type="entry name" value="Beta-prop_EML"/>
    <property type="match status" value="1"/>
</dbReference>
<evidence type="ECO:0000256" key="4">
    <source>
        <dbReference type="PROSITE-ProRule" id="PRU00221"/>
    </source>
</evidence>
<keyword evidence="8" id="KW-1185">Reference proteome</keyword>
<dbReference type="Pfam" id="PF00400">
    <property type="entry name" value="WD40"/>
    <property type="match status" value="2"/>
</dbReference>
<reference evidence="7" key="1">
    <citation type="submission" date="2019-03" db="EMBL/GenBank/DDBJ databases">
        <title>Long read genome sequence of the mycoparasitic Pythium oligandrum ATCC 38472 isolated from sugarbeet rhizosphere.</title>
        <authorList>
            <person name="Gaulin E."/>
        </authorList>
    </citation>
    <scope>NUCLEOTIDE SEQUENCE</scope>
    <source>
        <strain evidence="7">ATCC 38472_TT</strain>
    </source>
</reference>
<feature type="domain" description="EF-hand" evidence="6">
    <location>
        <begin position="65"/>
        <end position="100"/>
    </location>
</feature>
<evidence type="ECO:0000313" key="7">
    <source>
        <dbReference type="EMBL" id="TMW57573.1"/>
    </source>
</evidence>
<dbReference type="InterPro" id="IPR018247">
    <property type="entry name" value="EF_Hand_1_Ca_BS"/>
</dbReference>
<gene>
    <name evidence="7" type="ORF">Poli38472_003498</name>
</gene>
<feature type="domain" description="EF-hand" evidence="6">
    <location>
        <begin position="101"/>
        <end position="136"/>
    </location>
</feature>
<accession>A0A8K1C6Z1</accession>
<dbReference type="SUPFAM" id="SSF50998">
    <property type="entry name" value="Quinoprotein alcohol dehydrogenase-like"/>
    <property type="match status" value="2"/>
</dbReference>
<keyword evidence="1 4" id="KW-0853">WD repeat</keyword>
<dbReference type="InterPro" id="IPR015943">
    <property type="entry name" value="WD40/YVTN_repeat-like_dom_sf"/>
</dbReference>
<dbReference type="PANTHER" id="PTHR13720:SF33">
    <property type="entry name" value="HELP DOMAIN-CONTAINING PROTEIN"/>
    <property type="match status" value="1"/>
</dbReference>
<dbReference type="Pfam" id="PF23414">
    <property type="entry name" value="Beta-prop_EML_2"/>
    <property type="match status" value="2"/>
</dbReference>
<evidence type="ECO:0000256" key="5">
    <source>
        <dbReference type="SAM" id="MobiDB-lite"/>
    </source>
</evidence>
<dbReference type="InterPro" id="IPR011992">
    <property type="entry name" value="EF-hand-dom_pair"/>
</dbReference>
<dbReference type="GO" id="GO:0005509">
    <property type="term" value="F:calcium ion binding"/>
    <property type="evidence" value="ECO:0007669"/>
    <property type="project" value="InterPro"/>
</dbReference>
<dbReference type="GO" id="GO:0008017">
    <property type="term" value="F:microtubule binding"/>
    <property type="evidence" value="ECO:0007669"/>
    <property type="project" value="TreeGrafter"/>
</dbReference>
<keyword evidence="3" id="KW-0106">Calcium</keyword>
<protein>
    <recommendedName>
        <fullName evidence="6">EF-hand domain-containing protein</fullName>
    </recommendedName>
</protein>
<dbReference type="PROSITE" id="PS50294">
    <property type="entry name" value="WD_REPEATS_REGION"/>
    <property type="match status" value="1"/>
</dbReference>
<dbReference type="Gene3D" id="2.130.10.10">
    <property type="entry name" value="YVTN repeat-like/Quinoprotein amine dehydrogenase"/>
    <property type="match status" value="6"/>
</dbReference>
<comment type="caution">
    <text evidence="7">The sequence shown here is derived from an EMBL/GenBank/DDBJ whole genome shotgun (WGS) entry which is preliminary data.</text>
</comment>
<dbReference type="SUPFAM" id="SSF47473">
    <property type="entry name" value="EF-hand"/>
    <property type="match status" value="1"/>
</dbReference>
<evidence type="ECO:0000256" key="1">
    <source>
        <dbReference type="ARBA" id="ARBA00022574"/>
    </source>
</evidence>
<dbReference type="Gene3D" id="1.10.238.10">
    <property type="entry name" value="EF-hand"/>
    <property type="match status" value="1"/>
</dbReference>
<dbReference type="SUPFAM" id="SSF50978">
    <property type="entry name" value="WD40 repeat-like"/>
    <property type="match status" value="2"/>
</dbReference>
<dbReference type="OrthoDB" id="47802at2759"/>
<evidence type="ECO:0000256" key="3">
    <source>
        <dbReference type="ARBA" id="ARBA00022837"/>
    </source>
</evidence>
<feature type="region of interest" description="Disordered" evidence="5">
    <location>
        <begin position="215"/>
        <end position="239"/>
    </location>
</feature>
<dbReference type="EMBL" id="SPLM01000144">
    <property type="protein sequence ID" value="TMW57573.1"/>
    <property type="molecule type" value="Genomic_DNA"/>
</dbReference>
<dbReference type="PRINTS" id="PR00450">
    <property type="entry name" value="RECOVERIN"/>
</dbReference>
<dbReference type="PANTHER" id="PTHR13720">
    <property type="entry name" value="WD-40 REPEAT PROTEIN"/>
    <property type="match status" value="1"/>
</dbReference>
<organism evidence="7 8">
    <name type="scientific">Pythium oligandrum</name>
    <name type="common">Mycoparasitic fungus</name>
    <dbReference type="NCBI Taxonomy" id="41045"/>
    <lineage>
        <taxon>Eukaryota</taxon>
        <taxon>Sar</taxon>
        <taxon>Stramenopiles</taxon>
        <taxon>Oomycota</taxon>
        <taxon>Peronosporomycetes</taxon>
        <taxon>Pythiales</taxon>
        <taxon>Pythiaceae</taxon>
        <taxon>Pythium</taxon>
    </lineage>
</organism>